<dbReference type="STRING" id="312017.I7MDF7"/>
<sequence length="411" mass="48081">MDQELLKDFLKNLELNALEKALKIIDEKPKQIQKPQSDQEDQNVVMDFSKLFKKNHSKKPELGKNRQKKGNEQKINSENKENMDQNAKNVQVIQPEVKLKNEIPKNLTITQEEMKQRKYLDQRRWFCLSRPQYQRSCGISSLMSNWNYLFSWLGVGTLPPISVEEALQILGVEKEGKLFQDTDFGTFTGNGTLIKWFKLLCKYFKVDGTAYIFWKMCGDNRTPGIDEKEALDRLEEGLRNENMTFIYHAHDHYFCPVGYEIVPRRPPDAYKKLEDIDPNEVDHWIFIGEPSKRYPAFHIRLWSEIAKDISLGNPQYYDIRHPEKGIMERKGEYFKTTKAGTSIHCIMAFQKIIKKKKQVISIPKQIGQAEQQQDETTIPQINEEDNQETVQANEVLEEPDNLNSDSREDLD</sequence>
<evidence type="ECO:0000256" key="3">
    <source>
        <dbReference type="SAM" id="MobiDB-lite"/>
    </source>
</evidence>
<name>I7MDF7_TETTS</name>
<feature type="region of interest" description="Disordered" evidence="3">
    <location>
        <begin position="55"/>
        <end position="88"/>
    </location>
</feature>
<feature type="region of interest" description="Disordered" evidence="3">
    <location>
        <begin position="367"/>
        <end position="411"/>
    </location>
</feature>
<feature type="compositionally biased region" description="Basic and acidic residues" evidence="3">
    <location>
        <begin position="58"/>
        <end position="83"/>
    </location>
</feature>
<dbReference type="OrthoDB" id="31113at2759"/>
<dbReference type="InParanoid" id="I7MDF7"/>
<protein>
    <submittedName>
        <fullName evidence="4">Immunoglobulin-like variable motif protein, putative</fullName>
    </submittedName>
</protein>
<dbReference type="GO" id="GO:0005634">
    <property type="term" value="C:nucleus"/>
    <property type="evidence" value="ECO:0007669"/>
    <property type="project" value="UniProtKB-SubCell"/>
</dbReference>
<comment type="subcellular location">
    <subcellularLocation>
        <location evidence="1">Nucleus</location>
    </subcellularLocation>
</comment>
<feature type="compositionally biased region" description="Polar residues" evidence="3">
    <location>
        <begin position="368"/>
        <end position="380"/>
    </location>
</feature>
<dbReference type="eggNOG" id="ENOG502QUM8">
    <property type="taxonomic scope" value="Eukaryota"/>
</dbReference>
<accession>I7MDF7</accession>
<gene>
    <name evidence="4" type="ORF">TTHERM_00068080</name>
</gene>
<evidence type="ECO:0000313" key="5">
    <source>
        <dbReference type="Proteomes" id="UP000009168"/>
    </source>
</evidence>
<keyword evidence="2" id="KW-0539">Nucleus</keyword>
<keyword evidence="5" id="KW-1185">Reference proteome</keyword>
<dbReference type="KEGG" id="tet:TTHERM_00068080"/>
<evidence type="ECO:0000256" key="1">
    <source>
        <dbReference type="ARBA" id="ARBA00004123"/>
    </source>
</evidence>
<dbReference type="PANTHER" id="PTHR16171">
    <property type="entry name" value="DNA REPAIR PROTEIN COMPLEMENTING XP-G CELLS-RELATED"/>
    <property type="match status" value="1"/>
</dbReference>
<reference evidence="5" key="1">
    <citation type="journal article" date="2006" name="PLoS Biol.">
        <title>Macronuclear genome sequence of the ciliate Tetrahymena thermophila, a model eukaryote.</title>
        <authorList>
            <person name="Eisen J.A."/>
            <person name="Coyne R.S."/>
            <person name="Wu M."/>
            <person name="Wu D."/>
            <person name="Thiagarajan M."/>
            <person name="Wortman J.R."/>
            <person name="Badger J.H."/>
            <person name="Ren Q."/>
            <person name="Amedeo P."/>
            <person name="Jones K.M."/>
            <person name="Tallon L.J."/>
            <person name="Delcher A.L."/>
            <person name="Salzberg S.L."/>
            <person name="Silva J.C."/>
            <person name="Haas B.J."/>
            <person name="Majoros W.H."/>
            <person name="Farzad M."/>
            <person name="Carlton J.M."/>
            <person name="Smith R.K. Jr."/>
            <person name="Garg J."/>
            <person name="Pearlman R.E."/>
            <person name="Karrer K.M."/>
            <person name="Sun L."/>
            <person name="Manning G."/>
            <person name="Elde N.C."/>
            <person name="Turkewitz A.P."/>
            <person name="Asai D.J."/>
            <person name="Wilkes D.E."/>
            <person name="Wang Y."/>
            <person name="Cai H."/>
            <person name="Collins K."/>
            <person name="Stewart B.A."/>
            <person name="Lee S.R."/>
            <person name="Wilamowska K."/>
            <person name="Weinberg Z."/>
            <person name="Ruzzo W.L."/>
            <person name="Wloga D."/>
            <person name="Gaertig J."/>
            <person name="Frankel J."/>
            <person name="Tsao C.-C."/>
            <person name="Gorovsky M.A."/>
            <person name="Keeling P.J."/>
            <person name="Waller R.F."/>
            <person name="Patron N.J."/>
            <person name="Cherry J.M."/>
            <person name="Stover N.A."/>
            <person name="Krieger C.J."/>
            <person name="del Toro C."/>
            <person name="Ryder H.F."/>
            <person name="Williamson S.C."/>
            <person name="Barbeau R.A."/>
            <person name="Hamilton E.P."/>
            <person name="Orias E."/>
        </authorList>
    </citation>
    <scope>NUCLEOTIDE SEQUENCE [LARGE SCALE GENOMIC DNA]</scope>
    <source>
        <strain evidence="5">SB210</strain>
    </source>
</reference>
<dbReference type="PANTHER" id="PTHR16171:SF12">
    <property type="entry name" value="BASIC IMMUNOGLOBULIN-LIKE VARIABLE MOTIF-CONTAINING PROTEIN"/>
    <property type="match status" value="1"/>
</dbReference>
<proteinExistence type="predicted"/>
<dbReference type="Proteomes" id="UP000009168">
    <property type="component" value="Unassembled WGS sequence"/>
</dbReference>
<evidence type="ECO:0000256" key="2">
    <source>
        <dbReference type="ARBA" id="ARBA00023242"/>
    </source>
</evidence>
<dbReference type="EMBL" id="GG662853">
    <property type="protein sequence ID" value="EAR87500.2"/>
    <property type="molecule type" value="Genomic_DNA"/>
</dbReference>
<evidence type="ECO:0000313" key="4">
    <source>
        <dbReference type="EMBL" id="EAR87500.2"/>
    </source>
</evidence>
<dbReference type="RefSeq" id="XP_001007745.2">
    <property type="nucleotide sequence ID" value="XM_001007745.3"/>
</dbReference>
<dbReference type="GeneID" id="7829057"/>
<dbReference type="AlphaFoldDB" id="I7MDF7"/>
<organism evidence="4 5">
    <name type="scientific">Tetrahymena thermophila (strain SB210)</name>
    <dbReference type="NCBI Taxonomy" id="312017"/>
    <lineage>
        <taxon>Eukaryota</taxon>
        <taxon>Sar</taxon>
        <taxon>Alveolata</taxon>
        <taxon>Ciliophora</taxon>
        <taxon>Intramacronucleata</taxon>
        <taxon>Oligohymenophorea</taxon>
        <taxon>Hymenostomatida</taxon>
        <taxon>Tetrahymenina</taxon>
        <taxon>Tetrahymenidae</taxon>
        <taxon>Tetrahymena</taxon>
    </lineage>
</organism>